<evidence type="ECO:0000256" key="6">
    <source>
        <dbReference type="ARBA" id="ARBA00023163"/>
    </source>
</evidence>
<dbReference type="Gene3D" id="6.10.250.690">
    <property type="match status" value="1"/>
</dbReference>
<dbReference type="SMART" id="SM00862">
    <property type="entry name" value="Trans_reg_C"/>
    <property type="match status" value="1"/>
</dbReference>
<evidence type="ECO:0000313" key="12">
    <source>
        <dbReference type="EMBL" id="NMF04190.1"/>
    </source>
</evidence>
<dbReference type="InterPro" id="IPR016032">
    <property type="entry name" value="Sig_transdc_resp-reg_C-effctor"/>
</dbReference>
<keyword evidence="6" id="KW-0804">Transcription</keyword>
<feature type="domain" description="Response regulatory" evidence="10">
    <location>
        <begin position="5"/>
        <end position="119"/>
    </location>
</feature>
<evidence type="ECO:0000259" key="10">
    <source>
        <dbReference type="PROSITE" id="PS50110"/>
    </source>
</evidence>
<reference evidence="12 15" key="2">
    <citation type="submission" date="2020-04" db="EMBL/GenBank/DDBJ databases">
        <authorList>
            <person name="Hitch T.C.A."/>
            <person name="Wylensek D."/>
            <person name="Clavel T."/>
        </authorList>
    </citation>
    <scope>NUCLEOTIDE SEQUENCE [LARGE SCALE GENOMIC DNA]</scope>
    <source>
        <strain evidence="12 15">WB01_NA02</strain>
    </source>
</reference>
<dbReference type="GO" id="GO:0000976">
    <property type="term" value="F:transcription cis-regulatory region binding"/>
    <property type="evidence" value="ECO:0007669"/>
    <property type="project" value="TreeGrafter"/>
</dbReference>
<dbReference type="SMART" id="SM00448">
    <property type="entry name" value="REC"/>
    <property type="match status" value="1"/>
</dbReference>
<sequence>MDNHSILLVDDEAGLIEMLKKVLKKEGFIFIDSALTGAVALNNVKNKQYDLIILDVMLPDIEGFELCREIRKFTYAPIIFLTARTSELDMITGFGTGGDDYITKPFSPLEVVARIKAHFRRKEIYETQKTGHSQYIKIGELEIDKNSAIVQLSKRTIELTAKEFELLVFFAEHPNQIFTITQLYEKVWGMDSLGDDQTVKVHIMRLRKKLESDSKNPKLIQNVRGLGYKLNAKGE</sequence>
<dbReference type="PROSITE" id="PS51755">
    <property type="entry name" value="OMPR_PHOB"/>
    <property type="match status" value="1"/>
</dbReference>
<feature type="domain" description="OmpR/PhoB-type" evidence="11">
    <location>
        <begin position="133"/>
        <end position="232"/>
    </location>
</feature>
<keyword evidence="2 8" id="KW-0597">Phosphoprotein</keyword>
<dbReference type="InterPro" id="IPR001789">
    <property type="entry name" value="Sig_transdc_resp-reg_receiver"/>
</dbReference>
<dbReference type="Gene3D" id="1.10.10.10">
    <property type="entry name" value="Winged helix-like DNA-binding domain superfamily/Winged helix DNA-binding domain"/>
    <property type="match status" value="1"/>
</dbReference>
<evidence type="ECO:0000256" key="1">
    <source>
        <dbReference type="ARBA" id="ARBA00018672"/>
    </source>
</evidence>
<dbReference type="SUPFAM" id="SSF46894">
    <property type="entry name" value="C-terminal effector domain of the bipartite response regulators"/>
    <property type="match status" value="1"/>
</dbReference>
<dbReference type="RefSeq" id="WP_077838576.1">
    <property type="nucleotide sequence ID" value="NZ_JABAGD010000007.1"/>
</dbReference>
<keyword evidence="4" id="KW-0805">Transcription regulation</keyword>
<dbReference type="PROSITE" id="PS50110">
    <property type="entry name" value="RESPONSE_REGULATORY"/>
    <property type="match status" value="1"/>
</dbReference>
<dbReference type="InterPro" id="IPR001867">
    <property type="entry name" value="OmpR/PhoB-type_DNA-bd"/>
</dbReference>
<evidence type="ECO:0000256" key="4">
    <source>
        <dbReference type="ARBA" id="ARBA00023015"/>
    </source>
</evidence>
<dbReference type="GO" id="GO:0032993">
    <property type="term" value="C:protein-DNA complex"/>
    <property type="evidence" value="ECO:0007669"/>
    <property type="project" value="TreeGrafter"/>
</dbReference>
<evidence type="ECO:0000313" key="15">
    <source>
        <dbReference type="Proteomes" id="UP000587880"/>
    </source>
</evidence>
<dbReference type="EMBL" id="LZZI01000027">
    <property type="protein sequence ID" value="OOM61985.1"/>
    <property type="molecule type" value="Genomic_DNA"/>
</dbReference>
<evidence type="ECO:0000256" key="7">
    <source>
        <dbReference type="ARBA" id="ARBA00024867"/>
    </source>
</evidence>
<evidence type="ECO:0000256" key="8">
    <source>
        <dbReference type="PROSITE-ProRule" id="PRU00169"/>
    </source>
</evidence>
<feature type="DNA-binding region" description="OmpR/PhoB-type" evidence="9">
    <location>
        <begin position="133"/>
        <end position="232"/>
    </location>
</feature>
<dbReference type="SUPFAM" id="SSF52172">
    <property type="entry name" value="CheY-like"/>
    <property type="match status" value="1"/>
</dbReference>
<dbReference type="InterPro" id="IPR039420">
    <property type="entry name" value="WalR-like"/>
</dbReference>
<dbReference type="Pfam" id="PF00486">
    <property type="entry name" value="Trans_reg_C"/>
    <property type="match status" value="1"/>
</dbReference>
<dbReference type="AlphaFoldDB" id="A0A1S8S9R5"/>
<proteinExistence type="predicted"/>
<comment type="caution">
    <text evidence="13">The sequence shown here is derived from an EMBL/GenBank/DDBJ whole genome shotgun (WGS) entry which is preliminary data.</text>
</comment>
<gene>
    <name evidence="13" type="primary">yycF_5</name>
    <name evidence="13" type="ORF">CLBCK_19460</name>
    <name evidence="12" type="ORF">HF849_05360</name>
</gene>
<evidence type="ECO:0000313" key="13">
    <source>
        <dbReference type="EMBL" id="OOM61985.1"/>
    </source>
</evidence>
<dbReference type="FunFam" id="1.10.10.10:FF:000018">
    <property type="entry name" value="DNA-binding response regulator ResD"/>
    <property type="match status" value="1"/>
</dbReference>
<dbReference type="CDD" id="cd00383">
    <property type="entry name" value="trans_reg_C"/>
    <property type="match status" value="1"/>
</dbReference>
<dbReference type="GO" id="GO:0005829">
    <property type="term" value="C:cytosol"/>
    <property type="evidence" value="ECO:0007669"/>
    <property type="project" value="TreeGrafter"/>
</dbReference>
<dbReference type="CDD" id="cd17574">
    <property type="entry name" value="REC_OmpR"/>
    <property type="match status" value="1"/>
</dbReference>
<dbReference type="EMBL" id="JABAGD010000007">
    <property type="protein sequence ID" value="NMF04190.1"/>
    <property type="molecule type" value="Genomic_DNA"/>
</dbReference>
<dbReference type="FunFam" id="3.40.50.2300:FF:000001">
    <property type="entry name" value="DNA-binding response regulator PhoB"/>
    <property type="match status" value="1"/>
</dbReference>
<name>A0A1S8S9R5_CLOBE</name>
<organism evidence="13 14">
    <name type="scientific">Clostridium beijerinckii</name>
    <name type="common">Clostridium MP</name>
    <dbReference type="NCBI Taxonomy" id="1520"/>
    <lineage>
        <taxon>Bacteria</taxon>
        <taxon>Bacillati</taxon>
        <taxon>Bacillota</taxon>
        <taxon>Clostridia</taxon>
        <taxon>Eubacteriales</taxon>
        <taxon>Clostridiaceae</taxon>
        <taxon>Clostridium</taxon>
    </lineage>
</organism>
<dbReference type="InterPro" id="IPR011006">
    <property type="entry name" value="CheY-like_superfamily"/>
</dbReference>
<accession>A0A1S8S9R5</accession>
<protein>
    <recommendedName>
        <fullName evidence="1">Stage 0 sporulation protein A homolog</fullName>
    </recommendedName>
</protein>
<evidence type="ECO:0000259" key="11">
    <source>
        <dbReference type="PROSITE" id="PS51755"/>
    </source>
</evidence>
<evidence type="ECO:0000256" key="3">
    <source>
        <dbReference type="ARBA" id="ARBA00023012"/>
    </source>
</evidence>
<evidence type="ECO:0000256" key="9">
    <source>
        <dbReference type="PROSITE-ProRule" id="PRU01091"/>
    </source>
</evidence>
<feature type="modified residue" description="4-aspartylphosphate" evidence="8">
    <location>
        <position position="55"/>
    </location>
</feature>
<dbReference type="PANTHER" id="PTHR48111:SF52">
    <property type="entry name" value="TRANSCRIPTIONAL REGULATORY PROTEIN YVRH"/>
    <property type="match status" value="1"/>
</dbReference>
<keyword evidence="3" id="KW-0902">Two-component regulatory system</keyword>
<dbReference type="Proteomes" id="UP000587880">
    <property type="component" value="Unassembled WGS sequence"/>
</dbReference>
<dbReference type="Proteomes" id="UP000190973">
    <property type="component" value="Unassembled WGS sequence"/>
</dbReference>
<evidence type="ECO:0000256" key="2">
    <source>
        <dbReference type="ARBA" id="ARBA00022553"/>
    </source>
</evidence>
<comment type="function">
    <text evidence="7">May play the central regulatory role in sporulation. It may be an element of the effector pathway responsible for the activation of sporulation genes in response to nutritional stress. Spo0A may act in concert with spo0H (a sigma factor) to control the expression of some genes that are critical to the sporulation process.</text>
</comment>
<keyword evidence="5 9" id="KW-0238">DNA-binding</keyword>
<evidence type="ECO:0000256" key="5">
    <source>
        <dbReference type="ARBA" id="ARBA00023125"/>
    </source>
</evidence>
<dbReference type="InterPro" id="IPR036388">
    <property type="entry name" value="WH-like_DNA-bd_sf"/>
</dbReference>
<reference evidence="13 14" key="1">
    <citation type="submission" date="2016-05" db="EMBL/GenBank/DDBJ databases">
        <title>Microbial solvent formation.</title>
        <authorList>
            <person name="Poehlein A."/>
            <person name="Montoya Solano J.D."/>
            <person name="Flitsch S."/>
            <person name="Krabben P."/>
            <person name="Duerre P."/>
            <person name="Daniel R."/>
        </authorList>
    </citation>
    <scope>NUCLEOTIDE SEQUENCE [LARGE SCALE GENOMIC DNA]</scope>
    <source>
        <strain evidence="13 14">DSM 53</strain>
    </source>
</reference>
<dbReference type="GO" id="GO:0006355">
    <property type="term" value="P:regulation of DNA-templated transcription"/>
    <property type="evidence" value="ECO:0007669"/>
    <property type="project" value="InterPro"/>
</dbReference>
<dbReference type="GO" id="GO:0000156">
    <property type="term" value="F:phosphorelay response regulator activity"/>
    <property type="evidence" value="ECO:0007669"/>
    <property type="project" value="TreeGrafter"/>
</dbReference>
<evidence type="ECO:0000313" key="14">
    <source>
        <dbReference type="Proteomes" id="UP000190973"/>
    </source>
</evidence>
<dbReference type="PANTHER" id="PTHR48111">
    <property type="entry name" value="REGULATOR OF RPOS"/>
    <property type="match status" value="1"/>
</dbReference>
<dbReference type="Pfam" id="PF00072">
    <property type="entry name" value="Response_reg"/>
    <property type="match status" value="1"/>
</dbReference>
<dbReference type="Gene3D" id="3.40.50.2300">
    <property type="match status" value="1"/>
</dbReference>